<dbReference type="PATRIC" id="fig|1114856.3.peg.798"/>
<evidence type="ECO:0000313" key="2">
    <source>
        <dbReference type="EMBL" id="ELY45525.1"/>
    </source>
</evidence>
<protein>
    <submittedName>
        <fullName evidence="2">Uncharacterized protein</fullName>
    </submittedName>
</protein>
<dbReference type="OrthoDB" id="203826at2157"/>
<dbReference type="AlphaFoldDB" id="L9W7R2"/>
<sequence>MRRHTQSDDDDTDGDGTLEQRTNELVEALNENGFDDVSVDKLDADHPEGEYMFITFGTELDRSDGITGKRAKFEDGEPAALITLRSEDDTYGITVGYGTERGYNIEDQYAIVDTSSEAVQAAKHWFENEA</sequence>
<organism evidence="2 3">
    <name type="scientific">Natronorubrum tibetense GA33</name>
    <dbReference type="NCBI Taxonomy" id="1114856"/>
    <lineage>
        <taxon>Archaea</taxon>
        <taxon>Methanobacteriati</taxon>
        <taxon>Methanobacteriota</taxon>
        <taxon>Stenosarchaea group</taxon>
        <taxon>Halobacteria</taxon>
        <taxon>Halobacteriales</taxon>
        <taxon>Natrialbaceae</taxon>
        <taxon>Natronorubrum</taxon>
    </lineage>
</organism>
<dbReference type="EMBL" id="AOHW01000007">
    <property type="protein sequence ID" value="ELY45525.1"/>
    <property type="molecule type" value="Genomic_DNA"/>
</dbReference>
<comment type="caution">
    <text evidence="2">The sequence shown here is derived from an EMBL/GenBank/DDBJ whole genome shotgun (WGS) entry which is preliminary data.</text>
</comment>
<evidence type="ECO:0000256" key="1">
    <source>
        <dbReference type="SAM" id="MobiDB-lite"/>
    </source>
</evidence>
<dbReference type="eggNOG" id="ENOG502N5XD">
    <property type="taxonomic scope" value="Archaea"/>
</dbReference>
<feature type="region of interest" description="Disordered" evidence="1">
    <location>
        <begin position="1"/>
        <end position="22"/>
    </location>
</feature>
<name>L9W7R2_9EURY</name>
<reference evidence="2 3" key="1">
    <citation type="journal article" date="2014" name="PLoS Genet.">
        <title>Phylogenetically driven sequencing of extremely halophilic archaea reveals strategies for static and dynamic osmo-response.</title>
        <authorList>
            <person name="Becker E.A."/>
            <person name="Seitzer P.M."/>
            <person name="Tritt A."/>
            <person name="Larsen D."/>
            <person name="Krusor M."/>
            <person name="Yao A.I."/>
            <person name="Wu D."/>
            <person name="Madern D."/>
            <person name="Eisen J.A."/>
            <person name="Darling A.E."/>
            <person name="Facciotti M.T."/>
        </authorList>
    </citation>
    <scope>NUCLEOTIDE SEQUENCE [LARGE SCALE GENOMIC DNA]</scope>
    <source>
        <strain evidence="2 3">GA33</strain>
    </source>
</reference>
<dbReference type="Proteomes" id="UP000011599">
    <property type="component" value="Unassembled WGS sequence"/>
</dbReference>
<evidence type="ECO:0000313" key="3">
    <source>
        <dbReference type="Proteomes" id="UP000011599"/>
    </source>
</evidence>
<accession>L9W7R2</accession>
<keyword evidence="3" id="KW-1185">Reference proteome</keyword>
<proteinExistence type="predicted"/>
<gene>
    <name evidence="2" type="ORF">C496_03853</name>
</gene>